<gene>
    <name evidence="2" type="ORF">BLNAU_22301</name>
</gene>
<feature type="compositionally biased region" description="Basic and acidic residues" evidence="1">
    <location>
        <begin position="351"/>
        <end position="364"/>
    </location>
</feature>
<dbReference type="Proteomes" id="UP001281761">
    <property type="component" value="Unassembled WGS sequence"/>
</dbReference>
<name>A0ABQ9WTY8_9EUKA</name>
<sequence>MSSKSYVTAFAQSLLHSQFIWVTLMDGTLLRLNHHEQTIHSVFVVSTFRLTKIVVGNPNLLWIGGTDGSIYCMKENRMNTKGKPSREEARIKQASMSTKLDLDWSKYSPVCGYAGPDGVLWIAMKSGLCMRFVPESERTPQVPRRNSRPMRGDAIETGTAQQRLSIAISSHLSATPIVYRQQSSADRPGLSSSNLSSPQSSSFSISLLALDRIGSSQKVKKGKGKTHKDDEEAEKDSGDEYEMGRSESTKGKMKEQGELADEAEEEKTAHTEIEERTRKEEAERHQKEEAERHQKEEEESRQKEEDRRIAREILQYEERLRMEEEERAVKELAAEDEKIRQDELEWEREEELCRASERTREEMI</sequence>
<proteinExistence type="predicted"/>
<comment type="caution">
    <text evidence="2">The sequence shown here is derived from an EMBL/GenBank/DDBJ whole genome shotgun (WGS) entry which is preliminary data.</text>
</comment>
<evidence type="ECO:0000313" key="2">
    <source>
        <dbReference type="EMBL" id="KAK2942783.1"/>
    </source>
</evidence>
<keyword evidence="3" id="KW-1185">Reference proteome</keyword>
<evidence type="ECO:0000256" key="1">
    <source>
        <dbReference type="SAM" id="MobiDB-lite"/>
    </source>
</evidence>
<feature type="region of interest" description="Disordered" evidence="1">
    <location>
        <begin position="136"/>
        <end position="159"/>
    </location>
</feature>
<protein>
    <submittedName>
        <fullName evidence="2">Uncharacterized protein</fullName>
    </submittedName>
</protein>
<accession>A0ABQ9WTY8</accession>
<feature type="compositionally biased region" description="Basic and acidic residues" evidence="1">
    <location>
        <begin position="227"/>
        <end position="257"/>
    </location>
</feature>
<reference evidence="2 3" key="1">
    <citation type="journal article" date="2022" name="bioRxiv">
        <title>Genomics of Preaxostyla Flagellates Illuminates Evolutionary Transitions and the Path Towards Mitochondrial Loss.</title>
        <authorList>
            <person name="Novak L.V.F."/>
            <person name="Treitli S.C."/>
            <person name="Pyrih J."/>
            <person name="Halakuc P."/>
            <person name="Pipaliya S.V."/>
            <person name="Vacek V."/>
            <person name="Brzon O."/>
            <person name="Soukal P."/>
            <person name="Eme L."/>
            <person name="Dacks J.B."/>
            <person name="Karnkowska A."/>
            <person name="Elias M."/>
            <person name="Hampl V."/>
        </authorList>
    </citation>
    <scope>NUCLEOTIDE SEQUENCE [LARGE SCALE GENOMIC DNA]</scope>
    <source>
        <strain evidence="2">NAU3</strain>
        <tissue evidence="2">Gut</tissue>
    </source>
</reference>
<dbReference type="EMBL" id="JARBJD010000383">
    <property type="protein sequence ID" value="KAK2942783.1"/>
    <property type="molecule type" value="Genomic_DNA"/>
</dbReference>
<feature type="compositionally biased region" description="Basic and acidic residues" evidence="1">
    <location>
        <begin position="266"/>
        <end position="307"/>
    </location>
</feature>
<evidence type="ECO:0000313" key="3">
    <source>
        <dbReference type="Proteomes" id="UP001281761"/>
    </source>
</evidence>
<feature type="region of interest" description="Disordered" evidence="1">
    <location>
        <begin position="217"/>
        <end position="307"/>
    </location>
</feature>
<feature type="region of interest" description="Disordered" evidence="1">
    <location>
        <begin position="343"/>
        <end position="364"/>
    </location>
</feature>
<organism evidence="2 3">
    <name type="scientific">Blattamonas nauphoetae</name>
    <dbReference type="NCBI Taxonomy" id="2049346"/>
    <lineage>
        <taxon>Eukaryota</taxon>
        <taxon>Metamonada</taxon>
        <taxon>Preaxostyla</taxon>
        <taxon>Oxymonadida</taxon>
        <taxon>Blattamonas</taxon>
    </lineage>
</organism>